<keyword evidence="8" id="KW-1185">Reference proteome</keyword>
<evidence type="ECO:0000313" key="7">
    <source>
        <dbReference type="EMBL" id="KAK9688305.1"/>
    </source>
</evidence>
<evidence type="ECO:0000256" key="5">
    <source>
        <dbReference type="ARBA" id="ARBA00025466"/>
    </source>
</evidence>
<comment type="subunit">
    <text evidence="1">Self-associates forming complexes of several hundred monomers.</text>
</comment>
<evidence type="ECO:0000313" key="8">
    <source>
        <dbReference type="Proteomes" id="UP001458880"/>
    </source>
</evidence>
<comment type="function">
    <text evidence="5">Involved in transvection phenomena (= synapsis-dependent gene expression), where the synaptic pairing of chromosomes carrying genes with which zeste interacts influences the expression of these genes. Zeste binds to DNA and stimulates transcription from a nearby promoter.</text>
</comment>
<gene>
    <name evidence="7" type="ORF">QE152_g35646</name>
</gene>
<dbReference type="GO" id="GO:0003677">
    <property type="term" value="F:DNA binding"/>
    <property type="evidence" value="ECO:0007669"/>
    <property type="project" value="UniProtKB-KW"/>
</dbReference>
<sequence length="161" mass="18519">MAKVESPYTAEEKERLVQVLKAYSIIECKQSDATTIKKKAAWENVEKDFNASGTGEKRTVLQLKRCWDKIKRQRKEINASDRRNRMATGGGPSTLVIHEKIVADVDAIALQAIEEIEWQLEEALAPLLYMKKLSPMSMPLLHILLQRSITRWIAMQFIYIM</sequence>
<dbReference type="AlphaFoldDB" id="A0AAW1IFT6"/>
<dbReference type="Proteomes" id="UP001458880">
    <property type="component" value="Unassembled WGS sequence"/>
</dbReference>
<proteinExistence type="predicted"/>
<dbReference type="Pfam" id="PF13873">
    <property type="entry name" value="Myb_DNA-bind_5"/>
    <property type="match status" value="1"/>
</dbReference>
<evidence type="ECO:0000259" key="6">
    <source>
        <dbReference type="Pfam" id="PF13873"/>
    </source>
</evidence>
<dbReference type="InterPro" id="IPR028002">
    <property type="entry name" value="Myb_DNA-bind_5"/>
</dbReference>
<evidence type="ECO:0000256" key="4">
    <source>
        <dbReference type="ARBA" id="ARBA00023163"/>
    </source>
</evidence>
<dbReference type="EMBL" id="JASPKY010000596">
    <property type="protein sequence ID" value="KAK9688305.1"/>
    <property type="molecule type" value="Genomic_DNA"/>
</dbReference>
<keyword evidence="4" id="KW-0804">Transcription</keyword>
<evidence type="ECO:0000256" key="1">
    <source>
        <dbReference type="ARBA" id="ARBA00011764"/>
    </source>
</evidence>
<evidence type="ECO:0000256" key="3">
    <source>
        <dbReference type="ARBA" id="ARBA00023015"/>
    </source>
</evidence>
<feature type="domain" description="Myb/SANT-like DNA-binding" evidence="6">
    <location>
        <begin position="8"/>
        <end position="76"/>
    </location>
</feature>
<keyword evidence="3" id="KW-0805">Transcription regulation</keyword>
<evidence type="ECO:0000256" key="2">
    <source>
        <dbReference type="ARBA" id="ARBA00016807"/>
    </source>
</evidence>
<reference evidence="7 8" key="1">
    <citation type="journal article" date="2024" name="BMC Genomics">
        <title>De novo assembly and annotation of Popillia japonica's genome with initial clues to its potential as an invasive pest.</title>
        <authorList>
            <person name="Cucini C."/>
            <person name="Boschi S."/>
            <person name="Funari R."/>
            <person name="Cardaioli E."/>
            <person name="Iannotti N."/>
            <person name="Marturano G."/>
            <person name="Paoli F."/>
            <person name="Bruttini M."/>
            <person name="Carapelli A."/>
            <person name="Frati F."/>
            <person name="Nardi F."/>
        </authorList>
    </citation>
    <scope>NUCLEOTIDE SEQUENCE [LARGE SCALE GENOMIC DNA]</scope>
    <source>
        <strain evidence="7">DMR45628</strain>
    </source>
</reference>
<accession>A0AAW1IFT6</accession>
<organism evidence="7 8">
    <name type="scientific">Popillia japonica</name>
    <name type="common">Japanese beetle</name>
    <dbReference type="NCBI Taxonomy" id="7064"/>
    <lineage>
        <taxon>Eukaryota</taxon>
        <taxon>Metazoa</taxon>
        <taxon>Ecdysozoa</taxon>
        <taxon>Arthropoda</taxon>
        <taxon>Hexapoda</taxon>
        <taxon>Insecta</taxon>
        <taxon>Pterygota</taxon>
        <taxon>Neoptera</taxon>
        <taxon>Endopterygota</taxon>
        <taxon>Coleoptera</taxon>
        <taxon>Polyphaga</taxon>
        <taxon>Scarabaeiformia</taxon>
        <taxon>Scarabaeidae</taxon>
        <taxon>Rutelinae</taxon>
        <taxon>Popillia</taxon>
    </lineage>
</organism>
<protein>
    <recommendedName>
        <fullName evidence="2">Regulatory protein zeste</fullName>
    </recommendedName>
</protein>
<name>A0AAW1IFT6_POPJA</name>
<keyword evidence="7" id="KW-0238">DNA-binding</keyword>
<comment type="caution">
    <text evidence="7">The sequence shown here is derived from an EMBL/GenBank/DDBJ whole genome shotgun (WGS) entry which is preliminary data.</text>
</comment>